<evidence type="ECO:0000313" key="3">
    <source>
        <dbReference type="Proteomes" id="UP001367676"/>
    </source>
</evidence>
<accession>A0AAN9XY46</accession>
<keyword evidence="3" id="KW-1185">Reference proteome</keyword>
<dbReference type="InterPro" id="IPR013216">
    <property type="entry name" value="Methyltransf_11"/>
</dbReference>
<comment type="caution">
    <text evidence="2">The sequence shown here is derived from an EMBL/GenBank/DDBJ whole genome shotgun (WGS) entry which is preliminary data.</text>
</comment>
<dbReference type="AlphaFoldDB" id="A0AAN9XY46"/>
<dbReference type="Gene3D" id="3.40.50.150">
    <property type="entry name" value="Vaccinia Virus protein VP39"/>
    <property type="match status" value="1"/>
</dbReference>
<dbReference type="PANTHER" id="PTHR42912:SF93">
    <property type="entry name" value="N6-ADENOSINE-METHYLTRANSFERASE TMT1A"/>
    <property type="match status" value="1"/>
</dbReference>
<sequence>MSVHGCSFAVYADAFSRFSVTDTGYLCFRDVPDLLQKYGSGNVALDYGCGPGRSPTFLKKLGFLVDGVDINENMINSARRAVPEGSFQVLRENKIPADNGRYNLVFCSWVLQEIGQKHKLVSTLLEITRVLRKDGIFVAIVPSETLYGKDWIHVNAEFEENRSLKSGDRARVLIKESNFILCPYFWTDEDYRDVFSEAGLDVILMHQPLGRDDEGFIWVNEKEVAAITIYIAKKKTDGVPKVNTESKY</sequence>
<dbReference type="CDD" id="cd02440">
    <property type="entry name" value="AdoMet_MTases"/>
    <property type="match status" value="1"/>
</dbReference>
<dbReference type="EMBL" id="JBBCAQ010000041">
    <property type="protein sequence ID" value="KAK7571143.1"/>
    <property type="molecule type" value="Genomic_DNA"/>
</dbReference>
<organism evidence="2 3">
    <name type="scientific">Parthenolecanium corni</name>
    <dbReference type="NCBI Taxonomy" id="536013"/>
    <lineage>
        <taxon>Eukaryota</taxon>
        <taxon>Metazoa</taxon>
        <taxon>Ecdysozoa</taxon>
        <taxon>Arthropoda</taxon>
        <taxon>Hexapoda</taxon>
        <taxon>Insecta</taxon>
        <taxon>Pterygota</taxon>
        <taxon>Neoptera</taxon>
        <taxon>Paraneoptera</taxon>
        <taxon>Hemiptera</taxon>
        <taxon>Sternorrhyncha</taxon>
        <taxon>Coccoidea</taxon>
        <taxon>Coccidae</taxon>
        <taxon>Parthenolecanium</taxon>
    </lineage>
</organism>
<dbReference type="SUPFAM" id="SSF53335">
    <property type="entry name" value="S-adenosyl-L-methionine-dependent methyltransferases"/>
    <property type="match status" value="1"/>
</dbReference>
<dbReference type="GO" id="GO:0008757">
    <property type="term" value="F:S-adenosylmethionine-dependent methyltransferase activity"/>
    <property type="evidence" value="ECO:0007669"/>
    <property type="project" value="InterPro"/>
</dbReference>
<dbReference type="PANTHER" id="PTHR42912">
    <property type="entry name" value="METHYLTRANSFERASE"/>
    <property type="match status" value="1"/>
</dbReference>
<name>A0AAN9XY46_9HEMI</name>
<gene>
    <name evidence="2" type="ORF">V9T40_014747</name>
</gene>
<dbReference type="Proteomes" id="UP001367676">
    <property type="component" value="Unassembled WGS sequence"/>
</dbReference>
<evidence type="ECO:0000313" key="2">
    <source>
        <dbReference type="EMBL" id="KAK7571143.1"/>
    </source>
</evidence>
<proteinExistence type="predicted"/>
<evidence type="ECO:0000259" key="1">
    <source>
        <dbReference type="Pfam" id="PF08241"/>
    </source>
</evidence>
<reference evidence="2 3" key="1">
    <citation type="submission" date="2024-03" db="EMBL/GenBank/DDBJ databases">
        <title>Adaptation during the transition from Ophiocordyceps entomopathogen to insect associate is accompanied by gene loss and intensified selection.</title>
        <authorList>
            <person name="Ward C.M."/>
            <person name="Onetto C.A."/>
            <person name="Borneman A.R."/>
        </authorList>
    </citation>
    <scope>NUCLEOTIDE SEQUENCE [LARGE SCALE GENOMIC DNA]</scope>
    <source>
        <strain evidence="2">AWRI1</strain>
        <tissue evidence="2">Single Adult Female</tissue>
    </source>
</reference>
<dbReference type="InterPro" id="IPR050508">
    <property type="entry name" value="Methyltransf_Superfamily"/>
</dbReference>
<dbReference type="InterPro" id="IPR029063">
    <property type="entry name" value="SAM-dependent_MTases_sf"/>
</dbReference>
<protein>
    <recommendedName>
        <fullName evidence="1">Methyltransferase type 11 domain-containing protein</fullName>
    </recommendedName>
</protein>
<dbReference type="Pfam" id="PF08241">
    <property type="entry name" value="Methyltransf_11"/>
    <property type="match status" value="1"/>
</dbReference>
<feature type="domain" description="Methyltransferase type 11" evidence="1">
    <location>
        <begin position="45"/>
        <end position="138"/>
    </location>
</feature>